<evidence type="ECO:0000313" key="1">
    <source>
        <dbReference type="EMBL" id="KAF3853850.1"/>
    </source>
</evidence>
<accession>A0A7J5YWK7</accession>
<protein>
    <submittedName>
        <fullName evidence="1">Uncharacterized protein</fullName>
    </submittedName>
</protein>
<evidence type="ECO:0000313" key="2">
    <source>
        <dbReference type="Proteomes" id="UP000518266"/>
    </source>
</evidence>
<dbReference type="AlphaFoldDB" id="A0A7J5YWK7"/>
<proteinExistence type="predicted"/>
<name>A0A7J5YWK7_DISMA</name>
<organism evidence="1 2">
    <name type="scientific">Dissostichus mawsoni</name>
    <name type="common">Antarctic cod</name>
    <dbReference type="NCBI Taxonomy" id="36200"/>
    <lineage>
        <taxon>Eukaryota</taxon>
        <taxon>Metazoa</taxon>
        <taxon>Chordata</taxon>
        <taxon>Craniata</taxon>
        <taxon>Vertebrata</taxon>
        <taxon>Euteleostomi</taxon>
        <taxon>Actinopterygii</taxon>
        <taxon>Neopterygii</taxon>
        <taxon>Teleostei</taxon>
        <taxon>Neoteleostei</taxon>
        <taxon>Acanthomorphata</taxon>
        <taxon>Eupercaria</taxon>
        <taxon>Perciformes</taxon>
        <taxon>Notothenioidei</taxon>
        <taxon>Nototheniidae</taxon>
        <taxon>Dissostichus</taxon>
    </lineage>
</organism>
<reference evidence="1 2" key="1">
    <citation type="submission" date="2020-03" db="EMBL/GenBank/DDBJ databases">
        <title>Dissostichus mawsoni Genome sequencing and assembly.</title>
        <authorList>
            <person name="Park H."/>
        </authorList>
    </citation>
    <scope>NUCLEOTIDE SEQUENCE [LARGE SCALE GENOMIC DNA]</scope>
    <source>
        <strain evidence="1">DM0001</strain>
        <tissue evidence="1">Muscle</tissue>
    </source>
</reference>
<sequence>MEIPFNSPEMLGVSVSPPTWNIIGSSLLLSSSHWPRRCQSSNLTCEASLQLYTRAGGTSGLVVASYREQGKKRECYLSAYIVAEVTAGVIHSTPWMKKPHSSVSSWQGESIVCA</sequence>
<gene>
    <name evidence="1" type="ORF">F7725_014538</name>
</gene>
<dbReference type="Proteomes" id="UP000518266">
    <property type="component" value="Unassembled WGS sequence"/>
</dbReference>
<comment type="caution">
    <text evidence="1">The sequence shown here is derived from an EMBL/GenBank/DDBJ whole genome shotgun (WGS) entry which is preliminary data.</text>
</comment>
<keyword evidence="2" id="KW-1185">Reference proteome</keyword>
<dbReference type="EMBL" id="JAAKFY010000008">
    <property type="protein sequence ID" value="KAF3853850.1"/>
    <property type="molecule type" value="Genomic_DNA"/>
</dbReference>